<dbReference type="PANTHER" id="PTHR46401">
    <property type="entry name" value="GLYCOSYLTRANSFERASE WBBK-RELATED"/>
    <property type="match status" value="1"/>
</dbReference>
<dbReference type="Pfam" id="PF00534">
    <property type="entry name" value="Glycos_transf_1"/>
    <property type="match status" value="3"/>
</dbReference>
<accession>A0A7X2IJC7</accession>
<proteinExistence type="predicted"/>
<protein>
    <submittedName>
        <fullName evidence="2">Glycosyltransferase</fullName>
    </submittedName>
</protein>
<sequence>MRIVIDLQGCQLDAAPASSPALALVKALAARCVQEGHTTIAALHGSHTDSIDTLRAELAQVLPPARILTYTAPRGATGNWQRHTAREVRKGFFASLGADVVVQALRLDGAYADAELDTIPGVLNAAWLYSGARTLRHAQQLQAVLASAQLVLAGDDAVQAPLKALGANAVAAAPDDTGAAALLAALADIPAPAPAASAARPRLAYISPLPPEHSGIADYSAEVLAEIEQHYQIELIATPGATPDAALQRFPIRSAAWFDDHAAEFDRIVYHFGNSNMHKHMFGLLKRHPGVVVLHDFYLSGVLDNMERDGDQANAFMDALYASHGHSGLHYHSQHGRNPSIWEFPCNKDVLDHAAGVIVHSEFSKRLAEKWYGPGAADGWRTLPLLRGQGADNDPVQARRAARQALGIADDEYIVSTFGMLGSIKLNDRLLEAFLASRLAQDRKCRLVFVGANDPGPYGLALQQRIADSGLGQRIRITGFASATDYAHWLAASDTSVQLRTKTRGESSASALDCLLHGVPTIINAHGASADLPDHVLVKLADEFTTSDMVQALETLHGDSARRAQLSQAARAFVRAEHSPAHVGRLYVEAIEHFAQHSQAASYGRMVTALARPDAPRPPSQAALLDLAAAIAHNRAQAGQGRRQLLVDISALVQADFKTGIQRVVRSIVLALLKNPPPGYRVEPVYSQGLMRPYRYARRFTSSMLGGQFAPQAAEYGKTLEDAPVDTGAGDMFLGLDLAANSNMQNEALLLDMRRRGVAIWFVVYDLLPLLRPDCFTYGTDKHYGDYIKSMTTVVDGIASISRAVSDEVAEWLATHPNRRVTPVQLGYFHLGADIDASAPSTGLPPNAERVMQAVQSAPTLLMVGTLEPRKGQGQALAAFELLWQQGVDVNLVIVGKNGWMVEQLVKRLENHPQRENKLFWLPGVSDEMLVKLYGSCAALLAPSEGEGFGLPLIEAAQKKLPIIARGIPVFREVAGEHAYYFDGKEPQDLAGAIVQWLELHRAGKAPPSSAMPWLTWEQSAQQLMDVTVHGNHHGKFEAGEVAPQLLVDVSAVARDDLKTGIQRVVRAQLSELLRTPTTAYHVFPVYLTDEGGHWHYRYARRYIHQMLGTDSHGVIDEEVKVAAGDVFYSPDFFPRAVIEAARNGLYERWRSQGVRVHFLIHDILPVLRPEFFPPRTDSEFGQWLSAVSANADRLICISDAVADETRNWLQQAAPQATVPPMAVVHHGADIAASTPSKGLPDDAGAVLADLASAPSFLMVGTIEPRKGHLQALDAFEQLWAGGSDVRLVIVGGEGWKGLPDGQRRTIPSIIGRLSNHPELGKRLHWLRGISDEYLDQVYGASACLLVPSEGEGFGLPLIEAARHGLPLIARDIPVFREVARDHALYFSGKDGAQLAAAVQEWLQLNEAGQVAASTGMPWQTWAQNVAVLTETLFPKAA</sequence>
<dbReference type="GO" id="GO:0016757">
    <property type="term" value="F:glycosyltransferase activity"/>
    <property type="evidence" value="ECO:0007669"/>
    <property type="project" value="InterPro"/>
</dbReference>
<evidence type="ECO:0000313" key="2">
    <source>
        <dbReference type="EMBL" id="MRV71106.1"/>
    </source>
</evidence>
<dbReference type="SUPFAM" id="SSF53756">
    <property type="entry name" value="UDP-Glycosyltransferase/glycogen phosphorylase"/>
    <property type="match status" value="3"/>
</dbReference>
<dbReference type="InterPro" id="IPR001296">
    <property type="entry name" value="Glyco_trans_1"/>
</dbReference>
<evidence type="ECO:0000313" key="3">
    <source>
        <dbReference type="Proteomes" id="UP000446768"/>
    </source>
</evidence>
<dbReference type="CDD" id="cd03801">
    <property type="entry name" value="GT4_PimA-like"/>
    <property type="match status" value="1"/>
</dbReference>
<keyword evidence="2" id="KW-0808">Transferase</keyword>
<dbReference type="Gene3D" id="3.40.50.2000">
    <property type="entry name" value="Glycogen Phosphorylase B"/>
    <property type="match status" value="4"/>
</dbReference>
<gene>
    <name evidence="2" type="ORF">GJ700_05160</name>
</gene>
<feature type="domain" description="Glycosyl transferase family 1" evidence="1">
    <location>
        <begin position="857"/>
        <end position="1000"/>
    </location>
</feature>
<keyword evidence="3" id="KW-1185">Reference proteome</keyword>
<dbReference type="CDD" id="cd03809">
    <property type="entry name" value="GT4_MtfB-like"/>
    <property type="match status" value="2"/>
</dbReference>
<evidence type="ECO:0000259" key="1">
    <source>
        <dbReference type="Pfam" id="PF00534"/>
    </source>
</evidence>
<name>A0A7X2IJC7_9BURK</name>
<dbReference type="PANTHER" id="PTHR46401:SF9">
    <property type="entry name" value="MANNOSYLTRANSFERASE A"/>
    <property type="match status" value="1"/>
</dbReference>
<feature type="domain" description="Glycosyl transferase family 1" evidence="1">
    <location>
        <begin position="1256"/>
        <end position="1407"/>
    </location>
</feature>
<dbReference type="Proteomes" id="UP000446768">
    <property type="component" value="Unassembled WGS sequence"/>
</dbReference>
<feature type="domain" description="Glycosyl transferase family 1" evidence="1">
    <location>
        <begin position="400"/>
        <end position="571"/>
    </location>
</feature>
<dbReference type="RefSeq" id="WP_154371607.1">
    <property type="nucleotide sequence ID" value="NZ_WKJJ01000003.1"/>
</dbReference>
<organism evidence="2 3">
    <name type="scientific">Pseudoduganella rivuli</name>
    <dbReference type="NCBI Taxonomy" id="2666085"/>
    <lineage>
        <taxon>Bacteria</taxon>
        <taxon>Pseudomonadati</taxon>
        <taxon>Pseudomonadota</taxon>
        <taxon>Betaproteobacteria</taxon>
        <taxon>Burkholderiales</taxon>
        <taxon>Oxalobacteraceae</taxon>
        <taxon>Telluria group</taxon>
        <taxon>Pseudoduganella</taxon>
    </lineage>
</organism>
<dbReference type="GO" id="GO:0009103">
    <property type="term" value="P:lipopolysaccharide biosynthetic process"/>
    <property type="evidence" value="ECO:0007669"/>
    <property type="project" value="TreeGrafter"/>
</dbReference>
<dbReference type="EMBL" id="WKJJ01000003">
    <property type="protein sequence ID" value="MRV71106.1"/>
    <property type="molecule type" value="Genomic_DNA"/>
</dbReference>
<reference evidence="2 3" key="1">
    <citation type="submission" date="2019-11" db="EMBL/GenBank/DDBJ databases">
        <title>Novel species isolated from a subtropical stream in China.</title>
        <authorList>
            <person name="Lu H."/>
        </authorList>
    </citation>
    <scope>NUCLEOTIDE SEQUENCE [LARGE SCALE GENOMIC DNA]</scope>
    <source>
        <strain evidence="2 3">FT92W</strain>
    </source>
</reference>
<comment type="caution">
    <text evidence="2">The sequence shown here is derived from an EMBL/GenBank/DDBJ whole genome shotgun (WGS) entry which is preliminary data.</text>
</comment>